<dbReference type="Pfam" id="PF13305">
    <property type="entry name" value="TetR_C_33"/>
    <property type="match status" value="1"/>
</dbReference>
<evidence type="ECO:0000313" key="7">
    <source>
        <dbReference type="EMBL" id="QFZ20903.1"/>
    </source>
</evidence>
<dbReference type="PROSITE" id="PS50977">
    <property type="entry name" value="HTH_TETR_2"/>
    <property type="match status" value="1"/>
</dbReference>
<dbReference type="EMBL" id="CP034550">
    <property type="protein sequence ID" value="QFZ20903.1"/>
    <property type="molecule type" value="Genomic_DNA"/>
</dbReference>
<evidence type="ECO:0000313" key="8">
    <source>
        <dbReference type="Proteomes" id="UP000325787"/>
    </source>
</evidence>
<keyword evidence="1" id="KW-0805">Transcription regulation</keyword>
<dbReference type="Gene3D" id="1.10.357.10">
    <property type="entry name" value="Tetracycline Repressor, domain 2"/>
    <property type="match status" value="1"/>
</dbReference>
<dbReference type="KEGG" id="ssyi:EKG83_29100"/>
<dbReference type="AlphaFoldDB" id="A0A5Q0H4H7"/>
<evidence type="ECO:0000256" key="2">
    <source>
        <dbReference type="ARBA" id="ARBA00023125"/>
    </source>
</evidence>
<dbReference type="SUPFAM" id="SSF46689">
    <property type="entry name" value="Homeodomain-like"/>
    <property type="match status" value="1"/>
</dbReference>
<evidence type="ECO:0000256" key="1">
    <source>
        <dbReference type="ARBA" id="ARBA00023015"/>
    </source>
</evidence>
<reference evidence="8" key="1">
    <citation type="journal article" date="2021" name="Curr. Microbiol.">
        <title>Complete genome of nocamycin-producing strain Saccharothrix syringae NRRL B-16468 reveals the biosynthetic potential for secondary metabolites.</title>
        <authorList>
            <person name="Mo X."/>
            <person name="Yang S."/>
        </authorList>
    </citation>
    <scope>NUCLEOTIDE SEQUENCE [LARGE SCALE GENOMIC DNA]</scope>
    <source>
        <strain evidence="8">ATCC 51364 / DSM 43886 / JCM 6844 / KCTC 9398 / NBRC 14523 / NRRL B-16468 / INA 2240</strain>
    </source>
</reference>
<evidence type="ECO:0000259" key="6">
    <source>
        <dbReference type="PROSITE" id="PS50977"/>
    </source>
</evidence>
<dbReference type="RefSeq" id="WP_033433800.1">
    <property type="nucleotide sequence ID" value="NZ_CP034550.1"/>
</dbReference>
<feature type="DNA-binding region" description="H-T-H motif" evidence="4">
    <location>
        <begin position="49"/>
        <end position="68"/>
    </location>
</feature>
<dbReference type="Pfam" id="PF00440">
    <property type="entry name" value="TetR_N"/>
    <property type="match status" value="1"/>
</dbReference>
<evidence type="ECO:0000256" key="3">
    <source>
        <dbReference type="ARBA" id="ARBA00023163"/>
    </source>
</evidence>
<dbReference type="Proteomes" id="UP000325787">
    <property type="component" value="Chromosome"/>
</dbReference>
<dbReference type="PANTHER" id="PTHR30055:SF234">
    <property type="entry name" value="HTH-TYPE TRANSCRIPTIONAL REGULATOR BETI"/>
    <property type="match status" value="1"/>
</dbReference>
<sequence>MTKAPATGDGPSTPSRPRNRRGEGPRLREDIVRAATALIVRAGTDQALTLRSVAREVGISAPSIYAHFTDREAIVEAVVLEAITQLHEAVGTAVTAHGDPVEGLLAGCAAYVDFGTREPARYRVLFDWSRPKPDTARADDPGLDAFRVLVDNLEACVRAGRSTSTDPFADAVALWTALHGRVLLRASLPDFPWPAADTLERTVLSLGRITSAAQRQCR</sequence>
<dbReference type="InterPro" id="IPR001647">
    <property type="entry name" value="HTH_TetR"/>
</dbReference>
<dbReference type="InterPro" id="IPR025996">
    <property type="entry name" value="MT1864/Rv1816-like_C"/>
</dbReference>
<evidence type="ECO:0000256" key="5">
    <source>
        <dbReference type="SAM" id="MobiDB-lite"/>
    </source>
</evidence>
<proteinExistence type="predicted"/>
<dbReference type="PANTHER" id="PTHR30055">
    <property type="entry name" value="HTH-TYPE TRANSCRIPTIONAL REGULATOR RUTR"/>
    <property type="match status" value="1"/>
</dbReference>
<keyword evidence="8" id="KW-1185">Reference proteome</keyword>
<feature type="domain" description="HTH tetR-type" evidence="6">
    <location>
        <begin position="25"/>
        <end position="86"/>
    </location>
</feature>
<name>A0A5Q0H4H7_SACSY</name>
<protein>
    <submittedName>
        <fullName evidence="7">TetR/AcrR family transcriptional regulator</fullName>
    </submittedName>
</protein>
<dbReference type="InterPro" id="IPR050109">
    <property type="entry name" value="HTH-type_TetR-like_transc_reg"/>
</dbReference>
<accession>A0A5Q0H4H7</accession>
<keyword evidence="2 4" id="KW-0238">DNA-binding</keyword>
<organism evidence="7 8">
    <name type="scientific">Saccharothrix syringae</name>
    <name type="common">Nocardiopsis syringae</name>
    <dbReference type="NCBI Taxonomy" id="103733"/>
    <lineage>
        <taxon>Bacteria</taxon>
        <taxon>Bacillati</taxon>
        <taxon>Actinomycetota</taxon>
        <taxon>Actinomycetes</taxon>
        <taxon>Pseudonocardiales</taxon>
        <taxon>Pseudonocardiaceae</taxon>
        <taxon>Saccharothrix</taxon>
    </lineage>
</organism>
<dbReference type="GO" id="GO:0003700">
    <property type="term" value="F:DNA-binding transcription factor activity"/>
    <property type="evidence" value="ECO:0007669"/>
    <property type="project" value="TreeGrafter"/>
</dbReference>
<dbReference type="GO" id="GO:0000976">
    <property type="term" value="F:transcription cis-regulatory region binding"/>
    <property type="evidence" value="ECO:0007669"/>
    <property type="project" value="TreeGrafter"/>
</dbReference>
<evidence type="ECO:0000256" key="4">
    <source>
        <dbReference type="PROSITE-ProRule" id="PRU00335"/>
    </source>
</evidence>
<dbReference type="InterPro" id="IPR009057">
    <property type="entry name" value="Homeodomain-like_sf"/>
</dbReference>
<dbReference type="SUPFAM" id="SSF48498">
    <property type="entry name" value="Tetracyclin repressor-like, C-terminal domain"/>
    <property type="match status" value="1"/>
</dbReference>
<keyword evidence="3" id="KW-0804">Transcription</keyword>
<dbReference type="InterPro" id="IPR036271">
    <property type="entry name" value="Tet_transcr_reg_TetR-rel_C_sf"/>
</dbReference>
<dbReference type="OrthoDB" id="8222629at2"/>
<gene>
    <name evidence="7" type="ORF">EKG83_29100</name>
</gene>
<feature type="region of interest" description="Disordered" evidence="5">
    <location>
        <begin position="1"/>
        <end position="26"/>
    </location>
</feature>